<proteinExistence type="inferred from homology"/>
<evidence type="ECO:0000256" key="2">
    <source>
        <dbReference type="ARBA" id="ARBA00012704"/>
    </source>
</evidence>
<dbReference type="SUPFAM" id="SSF53448">
    <property type="entry name" value="Nucleotide-diphospho-sugar transferases"/>
    <property type="match status" value="1"/>
</dbReference>
<reference evidence="6 7" key="1">
    <citation type="journal article" date="2024" name="BMC Biol.">
        <title>Comparative genomics of Ascetosporea gives new insight into the evolutionary basis for animal parasitism in Rhizaria.</title>
        <authorList>
            <person name="Hiltunen Thoren M."/>
            <person name="Onut-Brannstrom I."/>
            <person name="Alfjorden A."/>
            <person name="Peckova H."/>
            <person name="Swords F."/>
            <person name="Hooper C."/>
            <person name="Holzer A.S."/>
            <person name="Bass D."/>
            <person name="Burki F."/>
        </authorList>
    </citation>
    <scope>NUCLEOTIDE SEQUENCE [LARGE SCALE GENOMIC DNA]</scope>
    <source>
        <strain evidence="6">20-A016</strain>
    </source>
</reference>
<accession>A0ABV2AND1</accession>
<evidence type="ECO:0000313" key="7">
    <source>
        <dbReference type="Proteomes" id="UP001439008"/>
    </source>
</evidence>
<dbReference type="Pfam" id="PF00535">
    <property type="entry name" value="Glycos_transf_2"/>
    <property type="match status" value="1"/>
</dbReference>
<dbReference type="PANTHER" id="PTHR43398:SF1">
    <property type="entry name" value="DOLICHOL-PHOSPHATE MANNOSYLTRANSFERASE SUBUNIT 1"/>
    <property type="match status" value="1"/>
</dbReference>
<organism evidence="6 7">
    <name type="scientific">Bonamia ostreae</name>
    <dbReference type="NCBI Taxonomy" id="126728"/>
    <lineage>
        <taxon>Eukaryota</taxon>
        <taxon>Sar</taxon>
        <taxon>Rhizaria</taxon>
        <taxon>Endomyxa</taxon>
        <taxon>Ascetosporea</taxon>
        <taxon>Haplosporida</taxon>
        <taxon>Bonamia</taxon>
    </lineage>
</organism>
<evidence type="ECO:0000259" key="5">
    <source>
        <dbReference type="Pfam" id="PF00535"/>
    </source>
</evidence>
<comment type="caution">
    <text evidence="6">The sequence shown here is derived from an EMBL/GenBank/DDBJ whole genome shotgun (WGS) entry which is preliminary data.</text>
</comment>
<evidence type="ECO:0000256" key="1">
    <source>
        <dbReference type="ARBA" id="ARBA00006739"/>
    </source>
</evidence>
<dbReference type="Gene3D" id="3.90.550.10">
    <property type="entry name" value="Spore Coat Polysaccharide Biosynthesis Protein SpsA, Chain A"/>
    <property type="match status" value="1"/>
</dbReference>
<comment type="similarity">
    <text evidence="1">Belongs to the glycosyltransferase 2 family.</text>
</comment>
<dbReference type="PANTHER" id="PTHR43398">
    <property type="entry name" value="DOLICHOL-PHOSPHATE MANNOSYLTRANSFERASE SUBUNIT 1"/>
    <property type="match status" value="1"/>
</dbReference>
<protein>
    <recommendedName>
        <fullName evidence="2">dolichyl-phosphate beta-D-mannosyltransferase</fullName>
        <ecNumber evidence="2">2.4.1.83</ecNumber>
    </recommendedName>
</protein>
<keyword evidence="3" id="KW-0328">Glycosyltransferase</keyword>
<keyword evidence="7" id="KW-1185">Reference proteome</keyword>
<dbReference type="Proteomes" id="UP001439008">
    <property type="component" value="Unassembled WGS sequence"/>
</dbReference>
<keyword evidence="4" id="KW-0808">Transferase</keyword>
<dbReference type="EC" id="2.4.1.83" evidence="2"/>
<gene>
    <name evidence="6" type="ORF">MHBO_002740</name>
</gene>
<dbReference type="EMBL" id="JBDODL010001123">
    <property type="protein sequence ID" value="MES1921171.1"/>
    <property type="molecule type" value="Genomic_DNA"/>
</dbReference>
<dbReference type="InterPro" id="IPR039528">
    <property type="entry name" value="DPM1-like"/>
</dbReference>
<sequence>MFAQSKGEFVVIMDSDLSHHPKFIPKFVEAQKSDDYDIVSGSRYSLLPRSFKFAKKLVENGGVYGWNLKRKCFSTIANIFAKVLLGTRSSDLTGSFRLYRRKTFSDLLKNVKSLNFNFQMEIMARAEHSNFKIKEVPITFVDRIYGHSKLGIGEIVNYIKKVIELSVID</sequence>
<evidence type="ECO:0000256" key="3">
    <source>
        <dbReference type="ARBA" id="ARBA00022676"/>
    </source>
</evidence>
<dbReference type="InterPro" id="IPR001173">
    <property type="entry name" value="Glyco_trans_2-like"/>
</dbReference>
<evidence type="ECO:0000313" key="6">
    <source>
        <dbReference type="EMBL" id="MES1921171.1"/>
    </source>
</evidence>
<feature type="domain" description="Glycosyltransferase 2-like" evidence="5">
    <location>
        <begin position="2"/>
        <end position="107"/>
    </location>
</feature>
<name>A0ABV2AND1_9EUKA</name>
<evidence type="ECO:0000256" key="4">
    <source>
        <dbReference type="ARBA" id="ARBA00022679"/>
    </source>
</evidence>
<dbReference type="InterPro" id="IPR029044">
    <property type="entry name" value="Nucleotide-diphossugar_trans"/>
</dbReference>